<feature type="non-terminal residue" evidence="5">
    <location>
        <position position="142"/>
    </location>
</feature>
<evidence type="ECO:0000256" key="2">
    <source>
        <dbReference type="ARBA" id="ARBA00023082"/>
    </source>
</evidence>
<dbReference type="GO" id="GO:0006352">
    <property type="term" value="P:DNA-templated transcription initiation"/>
    <property type="evidence" value="ECO:0007669"/>
    <property type="project" value="InterPro"/>
</dbReference>
<dbReference type="NCBIfam" id="TIGR02937">
    <property type="entry name" value="sigma70-ECF"/>
    <property type="match status" value="1"/>
</dbReference>
<keyword evidence="1" id="KW-0805">Transcription regulation</keyword>
<evidence type="ECO:0000313" key="5">
    <source>
        <dbReference type="EMBL" id="GAI19512.1"/>
    </source>
</evidence>
<keyword evidence="2" id="KW-0731">Sigma factor</keyword>
<sequence>MLKEKPLVKNSLKKDELALGELYKQFSSRMFGVCLRYARNRMDAEDILQDGFIKVFNNLKHFRNQGSIEGWLRRIMINTAINYYKKSNLRYHINIDADNMEDNEIYNEDIISNLSAKELLSFIQNLPEGYRMVFNLYAKDGI</sequence>
<gene>
    <name evidence="5" type="ORF">S06H3_31113</name>
</gene>
<dbReference type="Pfam" id="PF04542">
    <property type="entry name" value="Sigma70_r2"/>
    <property type="match status" value="1"/>
</dbReference>
<dbReference type="GO" id="GO:0016987">
    <property type="term" value="F:sigma factor activity"/>
    <property type="evidence" value="ECO:0007669"/>
    <property type="project" value="UniProtKB-KW"/>
</dbReference>
<keyword evidence="3" id="KW-0804">Transcription</keyword>
<dbReference type="PANTHER" id="PTHR43133">
    <property type="entry name" value="RNA POLYMERASE ECF-TYPE SIGMA FACTO"/>
    <property type="match status" value="1"/>
</dbReference>
<protein>
    <recommendedName>
        <fullName evidence="4">RNA polymerase sigma-70 region 2 domain-containing protein</fullName>
    </recommendedName>
</protein>
<feature type="domain" description="RNA polymerase sigma-70 region 2" evidence="4">
    <location>
        <begin position="22"/>
        <end position="87"/>
    </location>
</feature>
<accession>X1LJG9</accession>
<dbReference type="EMBL" id="BARV01018391">
    <property type="protein sequence ID" value="GAI19512.1"/>
    <property type="molecule type" value="Genomic_DNA"/>
</dbReference>
<dbReference type="InterPro" id="IPR014284">
    <property type="entry name" value="RNA_pol_sigma-70_dom"/>
</dbReference>
<dbReference type="AlphaFoldDB" id="X1LJG9"/>
<dbReference type="InterPro" id="IPR013325">
    <property type="entry name" value="RNA_pol_sigma_r2"/>
</dbReference>
<name>X1LJG9_9ZZZZ</name>
<evidence type="ECO:0000259" key="4">
    <source>
        <dbReference type="Pfam" id="PF04542"/>
    </source>
</evidence>
<dbReference type="SUPFAM" id="SSF88946">
    <property type="entry name" value="Sigma2 domain of RNA polymerase sigma factors"/>
    <property type="match status" value="1"/>
</dbReference>
<dbReference type="PANTHER" id="PTHR43133:SF46">
    <property type="entry name" value="RNA POLYMERASE SIGMA-70 FACTOR ECF SUBFAMILY"/>
    <property type="match status" value="1"/>
</dbReference>
<organism evidence="5">
    <name type="scientific">marine sediment metagenome</name>
    <dbReference type="NCBI Taxonomy" id="412755"/>
    <lineage>
        <taxon>unclassified sequences</taxon>
        <taxon>metagenomes</taxon>
        <taxon>ecological metagenomes</taxon>
    </lineage>
</organism>
<reference evidence="5" key="1">
    <citation type="journal article" date="2014" name="Front. Microbiol.">
        <title>High frequency of phylogenetically diverse reductive dehalogenase-homologous genes in deep subseafloor sedimentary metagenomes.</title>
        <authorList>
            <person name="Kawai M."/>
            <person name="Futagami T."/>
            <person name="Toyoda A."/>
            <person name="Takaki Y."/>
            <person name="Nishi S."/>
            <person name="Hori S."/>
            <person name="Arai W."/>
            <person name="Tsubouchi T."/>
            <person name="Morono Y."/>
            <person name="Uchiyama I."/>
            <person name="Ito T."/>
            <person name="Fujiyama A."/>
            <person name="Inagaki F."/>
            <person name="Takami H."/>
        </authorList>
    </citation>
    <scope>NUCLEOTIDE SEQUENCE</scope>
    <source>
        <strain evidence="5">Expedition CK06-06</strain>
    </source>
</reference>
<dbReference type="InterPro" id="IPR039425">
    <property type="entry name" value="RNA_pol_sigma-70-like"/>
</dbReference>
<comment type="caution">
    <text evidence="5">The sequence shown here is derived from an EMBL/GenBank/DDBJ whole genome shotgun (WGS) entry which is preliminary data.</text>
</comment>
<evidence type="ECO:0000256" key="3">
    <source>
        <dbReference type="ARBA" id="ARBA00023163"/>
    </source>
</evidence>
<evidence type="ECO:0000256" key="1">
    <source>
        <dbReference type="ARBA" id="ARBA00023015"/>
    </source>
</evidence>
<proteinExistence type="predicted"/>
<dbReference type="InterPro" id="IPR007627">
    <property type="entry name" value="RNA_pol_sigma70_r2"/>
</dbReference>
<dbReference type="Gene3D" id="1.10.1740.10">
    <property type="match status" value="1"/>
</dbReference>